<evidence type="ECO:0000313" key="4">
    <source>
        <dbReference type="Proteomes" id="UP001314229"/>
    </source>
</evidence>
<reference evidence="3 4" key="1">
    <citation type="submission" date="2024-01" db="EMBL/GenBank/DDBJ databases">
        <authorList>
            <person name="Alioto T."/>
            <person name="Alioto T."/>
            <person name="Gomez Garrido J."/>
        </authorList>
    </citation>
    <scope>NUCLEOTIDE SEQUENCE [LARGE SCALE GENOMIC DNA]</scope>
</reference>
<evidence type="ECO:0000259" key="2">
    <source>
        <dbReference type="Pfam" id="PF13843"/>
    </source>
</evidence>
<dbReference type="EMBL" id="CAWUFR010000151">
    <property type="protein sequence ID" value="CAK6970177.1"/>
    <property type="molecule type" value="Genomic_DNA"/>
</dbReference>
<organism evidence="3 4">
    <name type="scientific">Scomber scombrus</name>
    <name type="common">Atlantic mackerel</name>
    <name type="synonym">Scomber vernalis</name>
    <dbReference type="NCBI Taxonomy" id="13677"/>
    <lineage>
        <taxon>Eukaryota</taxon>
        <taxon>Metazoa</taxon>
        <taxon>Chordata</taxon>
        <taxon>Craniata</taxon>
        <taxon>Vertebrata</taxon>
        <taxon>Euteleostomi</taxon>
        <taxon>Actinopterygii</taxon>
        <taxon>Neopterygii</taxon>
        <taxon>Teleostei</taxon>
        <taxon>Neoteleostei</taxon>
        <taxon>Acanthomorphata</taxon>
        <taxon>Pelagiaria</taxon>
        <taxon>Scombriformes</taxon>
        <taxon>Scombridae</taxon>
        <taxon>Scomber</taxon>
    </lineage>
</organism>
<dbReference type="Pfam" id="PF13843">
    <property type="entry name" value="DDE_Tnp_1_7"/>
    <property type="match status" value="2"/>
</dbReference>
<feature type="domain" description="PiggyBac transposable element-derived protein" evidence="2">
    <location>
        <begin position="182"/>
        <end position="371"/>
    </location>
</feature>
<dbReference type="AlphaFoldDB" id="A0AAV1PE52"/>
<dbReference type="PANTHER" id="PTHR47272:SF1">
    <property type="entry name" value="PIGGYBAC TRANSPOSABLE ELEMENT-DERIVED PROTEIN 3-LIKE"/>
    <property type="match status" value="1"/>
</dbReference>
<feature type="compositionally biased region" description="Basic and acidic residues" evidence="1">
    <location>
        <begin position="444"/>
        <end position="462"/>
    </location>
</feature>
<feature type="compositionally biased region" description="Polar residues" evidence="1">
    <location>
        <begin position="61"/>
        <end position="85"/>
    </location>
</feature>
<dbReference type="InterPro" id="IPR029526">
    <property type="entry name" value="PGBD"/>
</dbReference>
<feature type="domain" description="PiggyBac transposable element-derived protein" evidence="2">
    <location>
        <begin position="87"/>
        <end position="176"/>
    </location>
</feature>
<feature type="region of interest" description="Disordered" evidence="1">
    <location>
        <begin position="413"/>
        <end position="462"/>
    </location>
</feature>
<accession>A0AAV1PE52</accession>
<feature type="compositionally biased region" description="Acidic residues" evidence="1">
    <location>
        <begin position="24"/>
        <end position="54"/>
    </location>
</feature>
<sequence length="462" mass="53044">MDIRLFYRRKRQDLHVREIPSESEYSEVESNASEELDTEKDIQDGEDEEEDSGQEDYPSVENYTTQTPRWKTSHTTASSVHPQWTSIPQPPATRMFWSHSSRIAQVADVMPLARWEAIKKCLRFNDNSGQSTRDMPNYDELYKIRPLLDHILPKLKDLPMQETLCVDEQMVPFKGKNGIPHNLEVYVGKAVHPPELPDVGASGNVVLRLAEPIPKNKNFKVFFDNWFTSVPLMLVLAQQGIHCVGMVHLNRLPGSSMVKDEDLKRSGRGSFQEKKACVGVTELYAVKWYDNRSVTLLSTYVGAQPVSQVDRWDKRQKKIIKVPRPAIVSTYNQHMGGVDLLDSLIALYHTNIRSKKWYHRLVFHMIDLVVVTCGLIYRRDCADNGMTGSDHMRLYAFKSQIAHSLCKYQKDGRKRGRLSGGMSQQYEEKRKKQGPTAPIPNQDIRLDKTSHWPMMSEKKVDG</sequence>
<feature type="region of interest" description="Disordered" evidence="1">
    <location>
        <begin position="17"/>
        <end position="85"/>
    </location>
</feature>
<name>A0AAV1PE52_SCOSC</name>
<proteinExistence type="predicted"/>
<keyword evidence="4" id="KW-1185">Reference proteome</keyword>
<protein>
    <submittedName>
        <fullName evidence="3">PiggyBac transposable element-derived protein 2-like</fullName>
    </submittedName>
</protein>
<evidence type="ECO:0000256" key="1">
    <source>
        <dbReference type="SAM" id="MobiDB-lite"/>
    </source>
</evidence>
<gene>
    <name evidence="3" type="ORF">FSCOSCO3_A001967</name>
</gene>
<dbReference type="PANTHER" id="PTHR47272">
    <property type="entry name" value="DDE_TNP_1_7 DOMAIN-CONTAINING PROTEIN"/>
    <property type="match status" value="1"/>
</dbReference>
<dbReference type="Proteomes" id="UP001314229">
    <property type="component" value="Unassembled WGS sequence"/>
</dbReference>
<comment type="caution">
    <text evidence="3">The sequence shown here is derived from an EMBL/GenBank/DDBJ whole genome shotgun (WGS) entry which is preliminary data.</text>
</comment>
<evidence type="ECO:0000313" key="3">
    <source>
        <dbReference type="EMBL" id="CAK6970177.1"/>
    </source>
</evidence>